<feature type="compositionally biased region" description="Low complexity" evidence="2">
    <location>
        <begin position="456"/>
        <end position="471"/>
    </location>
</feature>
<name>A0A2R5G6Q3_9STRA</name>
<sequence>MSSTNSAGLAELLELHNTEELRTLCKTLEIGRLGSKKSNFAAVLALLADGAEEAGCRRVLDGVWDGIIIEYLRSLGKNLMKCKDDIRGAALQHWKRNTAAVIGARAAGSQGLAAPVFMKGSVWRRTNATSDTDVQVRRFLRRLEATEGDLKTLEKGVRARPDFEMVTKFLAQIHVVRDLEEDFRGELLNMLQDLLGERDVMLESAKRAAAEANEARARARDIEKHDVSRSFFVGLADVMHQQRILESIRIQVEITQRERDIEALHDKIARMIRAHVLQEGELRLRIEELETDLADTSETLRLRSECLADTERRLLERDEELAALRADFDAFRVGAEALVAGSLARSSQAEADALQASEFAKRERSRAKKLEGELEDALRKVAEANQQRECAEMEAADREALEVRADEALRLALQLEEEEKALAAEELAKASAEKGKGKSKGKGKGPGKGKSGKGGKASPAGKKGGKSSPTAGKKDGKASPKSPAKKSGKKSPAGAKKAKKR</sequence>
<evidence type="ECO:0000313" key="4">
    <source>
        <dbReference type="Proteomes" id="UP000241890"/>
    </source>
</evidence>
<dbReference type="OrthoDB" id="194560at2759"/>
<comment type="caution">
    <text evidence="3">The sequence shown here is derived from an EMBL/GenBank/DDBJ whole genome shotgun (WGS) entry which is preliminary data.</text>
</comment>
<proteinExistence type="predicted"/>
<organism evidence="3 4">
    <name type="scientific">Hondaea fermentalgiana</name>
    <dbReference type="NCBI Taxonomy" id="2315210"/>
    <lineage>
        <taxon>Eukaryota</taxon>
        <taxon>Sar</taxon>
        <taxon>Stramenopiles</taxon>
        <taxon>Bigyra</taxon>
        <taxon>Labyrinthulomycetes</taxon>
        <taxon>Thraustochytrida</taxon>
        <taxon>Thraustochytriidae</taxon>
        <taxon>Hondaea</taxon>
    </lineage>
</organism>
<reference evidence="3 4" key="1">
    <citation type="submission" date="2017-12" db="EMBL/GenBank/DDBJ databases">
        <title>Sequencing, de novo assembly and annotation of complete genome of a new Thraustochytrid species, strain FCC1311.</title>
        <authorList>
            <person name="Sedici K."/>
            <person name="Godart F."/>
            <person name="Aiese Cigliano R."/>
            <person name="Sanseverino W."/>
            <person name="Barakat M."/>
            <person name="Ortet P."/>
            <person name="Marechal E."/>
            <person name="Cagnac O."/>
            <person name="Amato A."/>
        </authorList>
    </citation>
    <scope>NUCLEOTIDE SEQUENCE [LARGE SCALE GENOMIC DNA]</scope>
</reference>
<gene>
    <name evidence="3" type="ORF">FCC1311_003412</name>
</gene>
<feature type="compositionally biased region" description="Basic and acidic residues" evidence="2">
    <location>
        <begin position="426"/>
        <end position="436"/>
    </location>
</feature>
<keyword evidence="1" id="KW-0175">Coiled coil</keyword>
<feature type="coiled-coil region" evidence="1">
    <location>
        <begin position="279"/>
        <end position="327"/>
    </location>
</feature>
<evidence type="ECO:0000313" key="3">
    <source>
        <dbReference type="EMBL" id="GBG24123.1"/>
    </source>
</evidence>
<feature type="compositionally biased region" description="Basic residues" evidence="2">
    <location>
        <begin position="437"/>
        <end position="453"/>
    </location>
</feature>
<dbReference type="InParanoid" id="A0A2R5G6Q3"/>
<feature type="region of interest" description="Disordered" evidence="2">
    <location>
        <begin position="426"/>
        <end position="501"/>
    </location>
</feature>
<dbReference type="Proteomes" id="UP000241890">
    <property type="component" value="Unassembled WGS sequence"/>
</dbReference>
<dbReference type="AlphaFoldDB" id="A0A2R5G6Q3"/>
<keyword evidence="4" id="KW-1185">Reference proteome</keyword>
<evidence type="ECO:0000256" key="1">
    <source>
        <dbReference type="SAM" id="Coils"/>
    </source>
</evidence>
<accession>A0A2R5G6Q3</accession>
<dbReference type="EMBL" id="BEYU01000004">
    <property type="protein sequence ID" value="GBG24123.1"/>
    <property type="molecule type" value="Genomic_DNA"/>
</dbReference>
<protein>
    <submittedName>
        <fullName evidence="3">Uncharacterized protein</fullName>
    </submittedName>
</protein>
<evidence type="ECO:0000256" key="2">
    <source>
        <dbReference type="SAM" id="MobiDB-lite"/>
    </source>
</evidence>